<dbReference type="Proteomes" id="UP000198901">
    <property type="component" value="Unassembled WGS sequence"/>
</dbReference>
<proteinExistence type="predicted"/>
<evidence type="ECO:0008006" key="4">
    <source>
        <dbReference type="Google" id="ProtNLM"/>
    </source>
</evidence>
<dbReference type="InterPro" id="IPR023296">
    <property type="entry name" value="Glyco_hydro_beta-prop_sf"/>
</dbReference>
<dbReference type="AlphaFoldDB" id="A0A1G9V8A6"/>
<keyword evidence="1" id="KW-0732">Signal</keyword>
<dbReference type="STRING" id="563176.SAMN04488090_4003"/>
<sequence>MQYLRLLTLTLLSLPVLAQEFPPEIVRFKAHPGNPVFQATGTGTWDDKIRERGFILREGANWYLWYTGYKKGSDPTKYLGLATSSDGLTWTRHTGNPIHTTDWVEDMFVHKEGKTYYMFAEGKDDVAHLLSSADRIHWKELGPLDIRYTNGQPLTKGPFGTPAVWKEKGTWYLFYERNDEAVWLATSKDLKTWTNVQDEPVLSKGPEAYDRYGVAFNQIIRHKGKYYAYYHATAFQDWREWSVNVVVSDDLIHWKKYAGNPIVGQNKSSGIVVPDGKGFRLYTMHPEVNVYFSGK</sequence>
<keyword evidence="3" id="KW-1185">Reference proteome</keyword>
<accession>A0A1G9V8A6</accession>
<evidence type="ECO:0000313" key="3">
    <source>
        <dbReference type="Proteomes" id="UP000198901"/>
    </source>
</evidence>
<dbReference type="PANTHER" id="PTHR35279">
    <property type="match status" value="1"/>
</dbReference>
<organism evidence="2 3">
    <name type="scientific">Siphonobacter aquaeclarae</name>
    <dbReference type="NCBI Taxonomy" id="563176"/>
    <lineage>
        <taxon>Bacteria</taxon>
        <taxon>Pseudomonadati</taxon>
        <taxon>Bacteroidota</taxon>
        <taxon>Cytophagia</taxon>
        <taxon>Cytophagales</taxon>
        <taxon>Cytophagaceae</taxon>
        <taxon>Siphonobacter</taxon>
    </lineage>
</organism>
<dbReference type="RefSeq" id="WP_176785624.1">
    <property type="nucleotide sequence ID" value="NZ_FNGS01000008.1"/>
</dbReference>
<name>A0A1G9V8A6_9BACT</name>
<feature type="chain" id="PRO_5011627009" description="Glycosyl hydrolases family 43" evidence="1">
    <location>
        <begin position="19"/>
        <end position="295"/>
    </location>
</feature>
<dbReference type="EMBL" id="FNGS01000008">
    <property type="protein sequence ID" value="SDM68320.1"/>
    <property type="molecule type" value="Genomic_DNA"/>
</dbReference>
<reference evidence="2 3" key="1">
    <citation type="submission" date="2016-10" db="EMBL/GenBank/DDBJ databases">
        <authorList>
            <person name="de Groot N.N."/>
        </authorList>
    </citation>
    <scope>NUCLEOTIDE SEQUENCE [LARGE SCALE GENOMIC DNA]</scope>
    <source>
        <strain evidence="2 3">DSM 21668</strain>
    </source>
</reference>
<dbReference type="SUPFAM" id="SSF75005">
    <property type="entry name" value="Arabinanase/levansucrase/invertase"/>
    <property type="match status" value="2"/>
</dbReference>
<protein>
    <recommendedName>
        <fullName evidence="4">Glycosyl hydrolases family 43</fullName>
    </recommendedName>
</protein>
<evidence type="ECO:0000313" key="2">
    <source>
        <dbReference type="EMBL" id="SDM68320.1"/>
    </source>
</evidence>
<dbReference type="PANTHER" id="PTHR35279:SF1">
    <property type="entry name" value="ARABINANASE_LEVANSUCRASE_INVERTASE"/>
    <property type="match status" value="1"/>
</dbReference>
<dbReference type="Gene3D" id="2.115.10.20">
    <property type="entry name" value="Glycosyl hydrolase domain, family 43"/>
    <property type="match status" value="2"/>
</dbReference>
<feature type="signal peptide" evidence="1">
    <location>
        <begin position="1"/>
        <end position="18"/>
    </location>
</feature>
<gene>
    <name evidence="2" type="ORF">SAMN04488090_4003</name>
</gene>
<evidence type="ECO:0000256" key="1">
    <source>
        <dbReference type="SAM" id="SignalP"/>
    </source>
</evidence>